<dbReference type="STRING" id="42253.NITMOv2_1281"/>
<organism evidence="4 5">
    <name type="scientific">Nitrospira moscoviensis</name>
    <dbReference type="NCBI Taxonomy" id="42253"/>
    <lineage>
        <taxon>Bacteria</taxon>
        <taxon>Pseudomonadati</taxon>
        <taxon>Nitrospirota</taxon>
        <taxon>Nitrospiria</taxon>
        <taxon>Nitrospirales</taxon>
        <taxon>Nitrospiraceae</taxon>
        <taxon>Nitrospira</taxon>
    </lineage>
</organism>
<dbReference type="Gene3D" id="1.10.780.10">
    <property type="entry name" value="Hydroxylamine Oxidoreductase, Chain A, domain 1"/>
    <property type="match status" value="1"/>
</dbReference>
<dbReference type="PANTHER" id="PTHR35038:SF6">
    <property type="entry name" value="SURFACE LOCALIZED DECAHEME CYTOCHROME C LIPOPROTEIN"/>
    <property type="match status" value="1"/>
</dbReference>
<proteinExistence type="predicted"/>
<dbReference type="InterPro" id="IPR051829">
    <property type="entry name" value="Multiheme_Cytochr_ET"/>
</dbReference>
<keyword evidence="5" id="KW-1185">Reference proteome</keyword>
<keyword evidence="1" id="KW-0732">Signal</keyword>
<dbReference type="KEGG" id="nmv:NITMOv2_1281"/>
<reference evidence="4 5" key="1">
    <citation type="journal article" date="2015" name="Proc. Natl. Acad. Sci. U.S.A.">
        <title>Expanded metabolic versatility of ubiquitous nitrite-oxidizing bacteria from the genus Nitrospira.</title>
        <authorList>
            <person name="Koch H."/>
            <person name="Lucker S."/>
            <person name="Albertsen M."/>
            <person name="Kitzinger K."/>
            <person name="Herbold C."/>
            <person name="Spieck E."/>
            <person name="Nielsen P.H."/>
            <person name="Wagner M."/>
            <person name="Daims H."/>
        </authorList>
    </citation>
    <scope>NUCLEOTIDE SEQUENCE [LARGE SCALE GENOMIC DNA]</scope>
    <source>
        <strain evidence="4 5">NSP M-1</strain>
    </source>
</reference>
<dbReference type="InterPro" id="IPR023155">
    <property type="entry name" value="Cyt_c-552/4"/>
</dbReference>
<dbReference type="GO" id="GO:0016491">
    <property type="term" value="F:oxidoreductase activity"/>
    <property type="evidence" value="ECO:0007669"/>
    <property type="project" value="TreeGrafter"/>
</dbReference>
<dbReference type="Proteomes" id="UP000069205">
    <property type="component" value="Chromosome"/>
</dbReference>
<dbReference type="RefSeq" id="WP_053378997.1">
    <property type="nucleotide sequence ID" value="NZ_CP011801.1"/>
</dbReference>
<evidence type="ECO:0000256" key="1">
    <source>
        <dbReference type="ARBA" id="ARBA00022729"/>
    </source>
</evidence>
<dbReference type="OrthoDB" id="9814800at2"/>
<dbReference type="Pfam" id="PF13447">
    <property type="entry name" value="Multi-haem_cyto"/>
    <property type="match status" value="1"/>
</dbReference>
<keyword evidence="2" id="KW-1133">Transmembrane helix</keyword>
<dbReference type="PANTHER" id="PTHR35038">
    <property type="entry name" value="DISSIMILATORY SULFITE REDUCTASE SIRA"/>
    <property type="match status" value="1"/>
</dbReference>
<keyword evidence="2" id="KW-0812">Transmembrane</keyword>
<evidence type="ECO:0000313" key="4">
    <source>
        <dbReference type="EMBL" id="ALA57709.1"/>
    </source>
</evidence>
<name>A0A0K2GA08_NITMO</name>
<feature type="domain" description="Cytochrome c-552/4" evidence="3">
    <location>
        <begin position="63"/>
        <end position="101"/>
    </location>
</feature>
<evidence type="ECO:0000256" key="2">
    <source>
        <dbReference type="SAM" id="Phobius"/>
    </source>
</evidence>
<accession>A0A0K2GA08</accession>
<gene>
    <name evidence="4" type="ORF">NITMOv2_1281</name>
</gene>
<dbReference type="EMBL" id="CP011801">
    <property type="protein sequence ID" value="ALA57709.1"/>
    <property type="molecule type" value="Genomic_DNA"/>
</dbReference>
<dbReference type="InterPro" id="IPR036280">
    <property type="entry name" value="Multihaem_cyt_sf"/>
</dbReference>
<dbReference type="Pfam" id="PF13435">
    <property type="entry name" value="Cytochrome_C554"/>
    <property type="match status" value="1"/>
</dbReference>
<evidence type="ECO:0000259" key="3">
    <source>
        <dbReference type="Pfam" id="PF13435"/>
    </source>
</evidence>
<sequence>MDDTRTDHADPEPGAPHAADGRVNFSRYMIGGLCLVLFLALTGVGYIQVEERREGGLRPFISAENKRCIDCHLAKDVSVGGINDWKNSRHAPKGIGCVECHRAEAGDADAYDHEGFLVSTLVTPKDCMRCHDKEAQQFGQSHHAKAAQFIGSLDNFLGNVVEGPEVGTTGCAGCHGSVVKVMENGKLHPSTWPNSGIGRVNPDGSKGTCSACHARHGFSVAQARQPESCGRCHMGPDHPQIEAYYESKHGVMFTANKEKMKLAHPKEKWLPGKDYLFPTCATCHMGATGTQEVTHDVGDRISWTLRPVVSTRLENHEARRKAMTQVCLACHSGEIVDRFFTQMDRGIDLYNDKFGKPAKAAMDRLKEMGKITPTPFDEEIEWIFYELWHHEGRRARHGLSKMAPDYVHWQGFYEVAKHFYTKFLPKVRDLSPAVAKDLLQQETHRWIEKGMTKEEIAQMLEFYDKEMQGKRGGS</sequence>
<dbReference type="PATRIC" id="fig|42253.5.peg.1262"/>
<protein>
    <submittedName>
        <fullName evidence="4">Putative octaheme cytochrome c</fullName>
    </submittedName>
</protein>
<dbReference type="Gene3D" id="1.20.850.10">
    <property type="entry name" value="Hydroxylamine Oxidoreductase, Chain A, domain 2"/>
    <property type="match status" value="1"/>
</dbReference>
<evidence type="ECO:0000313" key="5">
    <source>
        <dbReference type="Proteomes" id="UP000069205"/>
    </source>
</evidence>
<keyword evidence="2" id="KW-0472">Membrane</keyword>
<dbReference type="SUPFAM" id="SSF48695">
    <property type="entry name" value="Multiheme cytochromes"/>
    <property type="match status" value="1"/>
</dbReference>
<feature type="transmembrane region" description="Helical" evidence="2">
    <location>
        <begin position="28"/>
        <end position="49"/>
    </location>
</feature>
<dbReference type="AlphaFoldDB" id="A0A0K2GA08"/>